<organism evidence="1 2">
    <name type="scientific">Agrobacterium rosae</name>
    <dbReference type="NCBI Taxonomy" id="1972867"/>
    <lineage>
        <taxon>Bacteria</taxon>
        <taxon>Pseudomonadati</taxon>
        <taxon>Pseudomonadota</taxon>
        <taxon>Alphaproteobacteria</taxon>
        <taxon>Hyphomicrobiales</taxon>
        <taxon>Rhizobiaceae</taxon>
        <taxon>Rhizobium/Agrobacterium group</taxon>
        <taxon>Agrobacterium</taxon>
    </lineage>
</organism>
<evidence type="ECO:0000313" key="1">
    <source>
        <dbReference type="EMBL" id="SCX19483.1"/>
    </source>
</evidence>
<sequence>MLLYYFTSLRHGLSAIREKRLKVSRFTELNDTYDHVGIFVNNGEDLQDLADQRRIFQDQAGIICMSKTYSEPLLWGHYADSHRGMCLIFEAVDNGEWWSIDYIDQRPRVRDYGVLHFKDIPFDEILALSHKKFKNWSYEKEMRRLVALEKYDFADDFYYHEFDEQMVLRGALFGSRVAISERQLHALLEHDRRLLYAFTQPGETRFRVIVDQFVTRKRIQENQKIKFSRSGSILSW</sequence>
<dbReference type="Proteomes" id="UP000187891">
    <property type="component" value="Unassembled WGS sequence"/>
</dbReference>
<proteinExistence type="predicted"/>
<dbReference type="EMBL" id="FMUE01000003">
    <property type="protein sequence ID" value="SCX19483.1"/>
    <property type="molecule type" value="Genomic_DNA"/>
</dbReference>
<dbReference type="AlphaFoldDB" id="A0A1R3TU81"/>
<protein>
    <recommendedName>
        <fullName evidence="3">DUF2971 domain-containing protein</fullName>
    </recommendedName>
</protein>
<name>A0A1R3TU81_9HYPH</name>
<gene>
    <name evidence="1" type="ORF">DSM25559_1850</name>
</gene>
<evidence type="ECO:0000313" key="2">
    <source>
        <dbReference type="Proteomes" id="UP000187891"/>
    </source>
</evidence>
<accession>A0A1R3TU81</accession>
<dbReference type="STRING" id="1907666.DSM25559_1850"/>
<evidence type="ECO:0008006" key="3">
    <source>
        <dbReference type="Google" id="ProtNLM"/>
    </source>
</evidence>
<reference evidence="2" key="1">
    <citation type="submission" date="2016-10" db="EMBL/GenBank/DDBJ databases">
        <authorList>
            <person name="Wibberg D."/>
        </authorList>
    </citation>
    <scope>NUCLEOTIDE SEQUENCE [LARGE SCALE GENOMIC DNA]</scope>
</reference>